<reference evidence="5" key="1">
    <citation type="journal article" date="2019" name="Int. J. Syst. Evol. Microbiol.">
        <title>The Global Catalogue of Microorganisms (GCM) 10K type strain sequencing project: providing services to taxonomists for standard genome sequencing and annotation.</title>
        <authorList>
            <consortium name="The Broad Institute Genomics Platform"/>
            <consortium name="The Broad Institute Genome Sequencing Center for Infectious Disease"/>
            <person name="Wu L."/>
            <person name="Ma J."/>
        </authorList>
    </citation>
    <scope>NUCLEOTIDE SEQUENCE [LARGE SCALE GENOMIC DNA]</scope>
    <source>
        <strain evidence="5">JCM 16961</strain>
    </source>
</reference>
<keyword evidence="5" id="KW-1185">Reference proteome</keyword>
<organism evidence="4 5">
    <name type="scientific">Zhihengliuella alba</name>
    <dbReference type="NCBI Taxonomy" id="547018"/>
    <lineage>
        <taxon>Bacteria</taxon>
        <taxon>Bacillati</taxon>
        <taxon>Actinomycetota</taxon>
        <taxon>Actinomycetes</taxon>
        <taxon>Micrococcales</taxon>
        <taxon>Micrococcaceae</taxon>
        <taxon>Zhihengliuella</taxon>
    </lineage>
</organism>
<feature type="region of interest" description="Disordered" evidence="1">
    <location>
        <begin position="143"/>
        <end position="169"/>
    </location>
</feature>
<feature type="domain" description="Phage shock protein PspC N-terminal" evidence="3">
    <location>
        <begin position="23"/>
        <end position="73"/>
    </location>
</feature>
<proteinExistence type="predicted"/>
<dbReference type="EMBL" id="BAABCJ010000001">
    <property type="protein sequence ID" value="GAA3698611.1"/>
    <property type="molecule type" value="Genomic_DNA"/>
</dbReference>
<evidence type="ECO:0000259" key="3">
    <source>
        <dbReference type="Pfam" id="PF04024"/>
    </source>
</evidence>
<evidence type="ECO:0000313" key="4">
    <source>
        <dbReference type="EMBL" id="GAA3698611.1"/>
    </source>
</evidence>
<evidence type="ECO:0000256" key="2">
    <source>
        <dbReference type="SAM" id="Phobius"/>
    </source>
</evidence>
<feature type="transmembrane region" description="Helical" evidence="2">
    <location>
        <begin position="89"/>
        <end position="108"/>
    </location>
</feature>
<protein>
    <recommendedName>
        <fullName evidence="3">Phage shock protein PspC N-terminal domain-containing protein</fullName>
    </recommendedName>
</protein>
<accession>A0ABP7CZJ3</accession>
<feature type="transmembrane region" description="Helical" evidence="2">
    <location>
        <begin position="120"/>
        <end position="137"/>
    </location>
</feature>
<gene>
    <name evidence="4" type="ORF">GCM10022377_09520</name>
</gene>
<dbReference type="InterPro" id="IPR007168">
    <property type="entry name" value="Phageshock_PspC_N"/>
</dbReference>
<keyword evidence="2" id="KW-1133">Transmembrane helix</keyword>
<feature type="region of interest" description="Disordered" evidence="1">
    <location>
        <begin position="188"/>
        <end position="219"/>
    </location>
</feature>
<feature type="transmembrane region" description="Helical" evidence="2">
    <location>
        <begin position="288"/>
        <end position="308"/>
    </location>
</feature>
<feature type="transmembrane region" description="Helical" evidence="2">
    <location>
        <begin position="223"/>
        <end position="245"/>
    </location>
</feature>
<evidence type="ECO:0000256" key="1">
    <source>
        <dbReference type="SAM" id="MobiDB-lite"/>
    </source>
</evidence>
<dbReference type="Pfam" id="PF04024">
    <property type="entry name" value="PspC"/>
    <property type="match status" value="1"/>
</dbReference>
<sequence length="450" mass="46495">MDAMNPMPENSFFRWLRSLGVARSSDRWIGGVAGGLADRTGLDPILVRGLTALVVIFTGFGLLLYGAAWALLPGPDGRIHAQEVARGNWTTGFTGALVVSLIGLFGWFRPWHAFDGGFDGGDVVLLLIVGLVVWFLIARSRKNDGSPTATDHGAEGRAEGHAEGRAASAAAEASARGAAPASFAAAGAAADRPGTDGGATASSTAPPRPPKPPRPLKPMYRPLGTGGTLIWLGLAVLAGGAVFLLDVLNLGVLPEGAAALAIALAVALAVLALGVVTSALSQRSGGALTGWTVLTLIAALLFGGLASLRDHGADRWGQDWNQPFSIDSGTGERGYVFSDHTLDMTGYAGSLTEDVTVPLSLAFSDTTIRVPDSIPVYLDANSAFAELTINRSGAGSDADERTQEFEGISGPKGVLVTDTTEGPALRLVLNGAFNDVTIDVVETKTEEVTQ</sequence>
<evidence type="ECO:0000313" key="5">
    <source>
        <dbReference type="Proteomes" id="UP001501536"/>
    </source>
</evidence>
<name>A0ABP7CZJ3_9MICC</name>
<keyword evidence="2" id="KW-0472">Membrane</keyword>
<feature type="compositionally biased region" description="Basic and acidic residues" evidence="1">
    <location>
        <begin position="152"/>
        <end position="164"/>
    </location>
</feature>
<dbReference type="Proteomes" id="UP001501536">
    <property type="component" value="Unassembled WGS sequence"/>
</dbReference>
<feature type="transmembrane region" description="Helical" evidence="2">
    <location>
        <begin position="257"/>
        <end position="276"/>
    </location>
</feature>
<comment type="caution">
    <text evidence="4">The sequence shown here is derived from an EMBL/GenBank/DDBJ whole genome shotgun (WGS) entry which is preliminary data.</text>
</comment>
<feature type="compositionally biased region" description="Pro residues" evidence="1">
    <location>
        <begin position="206"/>
        <end position="216"/>
    </location>
</feature>
<feature type="transmembrane region" description="Helical" evidence="2">
    <location>
        <begin position="45"/>
        <end position="68"/>
    </location>
</feature>
<keyword evidence="2" id="KW-0812">Transmembrane</keyword>